<dbReference type="RefSeq" id="WP_233472532.1">
    <property type="nucleotide sequence ID" value="NZ_BONS01000003.1"/>
</dbReference>
<evidence type="ECO:0000313" key="2">
    <source>
        <dbReference type="EMBL" id="MBG6135328.1"/>
    </source>
</evidence>
<name>A0A8J7GP69_9ACTN</name>
<dbReference type="Proteomes" id="UP000622552">
    <property type="component" value="Unassembled WGS sequence"/>
</dbReference>
<dbReference type="InterPro" id="IPR004711">
    <property type="entry name" value="Benzoate_Transporter"/>
</dbReference>
<dbReference type="GO" id="GO:0042925">
    <property type="term" value="F:benzoate transmembrane transporter activity"/>
    <property type="evidence" value="ECO:0007669"/>
    <property type="project" value="InterPro"/>
</dbReference>
<dbReference type="Pfam" id="PF03594">
    <property type="entry name" value="BenE"/>
    <property type="match status" value="1"/>
</dbReference>
<feature type="transmembrane region" description="Helical" evidence="1">
    <location>
        <begin position="46"/>
        <end position="65"/>
    </location>
</feature>
<feature type="transmembrane region" description="Helical" evidence="1">
    <location>
        <begin position="290"/>
        <end position="310"/>
    </location>
</feature>
<feature type="transmembrane region" description="Helical" evidence="1">
    <location>
        <begin position="12"/>
        <end position="34"/>
    </location>
</feature>
<feature type="transmembrane region" description="Helical" evidence="1">
    <location>
        <begin position="145"/>
        <end position="162"/>
    </location>
</feature>
<dbReference type="PANTHER" id="PTHR30199:SF0">
    <property type="entry name" value="INNER MEMBRANE PROTEIN YDCO"/>
    <property type="match status" value="1"/>
</dbReference>
<dbReference type="NCBIfam" id="TIGR00843">
    <property type="entry name" value="benE"/>
    <property type="match status" value="1"/>
</dbReference>
<evidence type="ECO:0000256" key="1">
    <source>
        <dbReference type="SAM" id="Phobius"/>
    </source>
</evidence>
<keyword evidence="1" id="KW-0472">Membrane</keyword>
<feature type="transmembrane region" description="Helical" evidence="1">
    <location>
        <begin position="169"/>
        <end position="188"/>
    </location>
</feature>
<evidence type="ECO:0000313" key="3">
    <source>
        <dbReference type="Proteomes" id="UP000622552"/>
    </source>
</evidence>
<dbReference type="GO" id="GO:0005886">
    <property type="term" value="C:plasma membrane"/>
    <property type="evidence" value="ECO:0007669"/>
    <property type="project" value="TreeGrafter"/>
</dbReference>
<gene>
    <name evidence="2" type="ORF">IW245_001522</name>
</gene>
<keyword evidence="3" id="KW-1185">Reference proteome</keyword>
<dbReference type="AlphaFoldDB" id="A0A8J7GP69"/>
<accession>A0A8J7GP69</accession>
<protein>
    <submittedName>
        <fullName evidence="2">Benzoate membrane transport protein</fullName>
    </submittedName>
</protein>
<feature type="transmembrane region" description="Helical" evidence="1">
    <location>
        <begin position="208"/>
        <end position="227"/>
    </location>
</feature>
<sequence>MTIFRDFSPSAAVAALVAVLVGFSGPFAIVTQAADAGHLTAGQRASWVWAIAVGSGVTSLALSWWTRMPVITAWSTPGAALLVTSLGDHPYRAAVGAFLFSAVAMTVIGLTGVFGRLIDRIPKGIVSALLAGILLQFVLHAFQAVPGAPVLTVAVIVVFVLAKRLLSRYAVLVALLVGVAIAAAQGQLDGLSQVTAHVTRPEFTMPAFSLSAVISIGIPMLLVTSASQNAPGLGVLRASGYTPDDRKLLGGTGIVSVLLAPFGSHAVNLAAITAAICTGPEAHPDPRRRYTAGVFYLLIGVFSAGLVQAFSALPKALIAVVAGVALLGAVLTGLVGAVEDVPAREAALITLAVTASGVTVLGVGSAFWGLLAGLAAHGVLTLRTRKRVSASGTIGA</sequence>
<reference evidence="2" key="1">
    <citation type="submission" date="2020-11" db="EMBL/GenBank/DDBJ databases">
        <title>Sequencing the genomes of 1000 actinobacteria strains.</title>
        <authorList>
            <person name="Klenk H.-P."/>
        </authorList>
    </citation>
    <scope>NUCLEOTIDE SEQUENCE</scope>
    <source>
        <strain evidence="2">DSM 45356</strain>
    </source>
</reference>
<feature type="transmembrane region" description="Helical" evidence="1">
    <location>
        <begin position="317"/>
        <end position="338"/>
    </location>
</feature>
<dbReference type="PANTHER" id="PTHR30199">
    <property type="entry name" value="MFS FAMILY TRANSPORTER, PREDICTED SUBSTRATE BENZOATE"/>
    <property type="match status" value="1"/>
</dbReference>
<proteinExistence type="predicted"/>
<keyword evidence="1" id="KW-1133">Transmembrane helix</keyword>
<keyword evidence="1" id="KW-0812">Transmembrane</keyword>
<feature type="transmembrane region" description="Helical" evidence="1">
    <location>
        <begin position="91"/>
        <end position="114"/>
    </location>
</feature>
<organism evidence="2 3">
    <name type="scientific">Longispora fulva</name>
    <dbReference type="NCBI Taxonomy" id="619741"/>
    <lineage>
        <taxon>Bacteria</taxon>
        <taxon>Bacillati</taxon>
        <taxon>Actinomycetota</taxon>
        <taxon>Actinomycetes</taxon>
        <taxon>Micromonosporales</taxon>
        <taxon>Micromonosporaceae</taxon>
        <taxon>Longispora</taxon>
    </lineage>
</organism>
<feature type="transmembrane region" description="Helical" evidence="1">
    <location>
        <begin position="121"/>
        <end position="139"/>
    </location>
</feature>
<dbReference type="EMBL" id="JADOUF010000001">
    <property type="protein sequence ID" value="MBG6135328.1"/>
    <property type="molecule type" value="Genomic_DNA"/>
</dbReference>
<feature type="transmembrane region" description="Helical" evidence="1">
    <location>
        <begin position="358"/>
        <end position="380"/>
    </location>
</feature>
<feature type="transmembrane region" description="Helical" evidence="1">
    <location>
        <begin position="248"/>
        <end position="270"/>
    </location>
</feature>
<comment type="caution">
    <text evidence="2">The sequence shown here is derived from an EMBL/GenBank/DDBJ whole genome shotgun (WGS) entry which is preliminary data.</text>
</comment>